<reference evidence="3" key="1">
    <citation type="submission" date="2022-10" db="EMBL/GenBank/DDBJ databases">
        <title>Complete genome sequence resource for Xanthomonas hortorum isolated from Greek Oregano.</title>
        <authorList>
            <person name="Gonzalez-Tobon J."/>
            <person name="Helmann T.C."/>
            <person name="Daughtrey M."/>
            <person name="Stodghill P.V."/>
            <person name="Filiatrault M.J."/>
        </authorList>
    </citation>
    <scope>NUCLEOTIDE SEQUENCE</scope>
    <source>
        <strain evidence="3">Oregano 108</strain>
    </source>
</reference>
<proteinExistence type="predicted"/>
<accession>A0AA47ICI6</accession>
<dbReference type="PROSITE" id="PS51257">
    <property type="entry name" value="PROKAR_LIPOPROTEIN"/>
    <property type="match status" value="1"/>
</dbReference>
<dbReference type="RefSeq" id="WP_255085801.1">
    <property type="nucleotide sequence ID" value="NZ_CP101417.1"/>
</dbReference>
<organism evidence="3 4">
    <name type="scientific">Xanthomonas hortorum</name>
    <dbReference type="NCBI Taxonomy" id="56454"/>
    <lineage>
        <taxon>Bacteria</taxon>
        <taxon>Pseudomonadati</taxon>
        <taxon>Pseudomonadota</taxon>
        <taxon>Gammaproteobacteria</taxon>
        <taxon>Lysobacterales</taxon>
        <taxon>Lysobacteraceae</taxon>
        <taxon>Xanthomonas</taxon>
    </lineage>
</organism>
<keyword evidence="2" id="KW-0732">Signal</keyword>
<feature type="compositionally biased region" description="Basic and acidic residues" evidence="1">
    <location>
        <begin position="35"/>
        <end position="50"/>
    </location>
</feature>
<protein>
    <submittedName>
        <fullName evidence="3">Uncharacterized protein</fullName>
    </submittedName>
</protein>
<dbReference type="AlphaFoldDB" id="A0AA47ICI6"/>
<feature type="signal peptide" evidence="2">
    <location>
        <begin position="1"/>
        <end position="24"/>
    </location>
</feature>
<feature type="chain" id="PRO_5041405048" evidence="2">
    <location>
        <begin position="25"/>
        <end position="215"/>
    </location>
</feature>
<dbReference type="Proteomes" id="UP001164737">
    <property type="component" value="Chromosome"/>
</dbReference>
<evidence type="ECO:0000256" key="2">
    <source>
        <dbReference type="SAM" id="SignalP"/>
    </source>
</evidence>
<feature type="region of interest" description="Disordered" evidence="1">
    <location>
        <begin position="27"/>
        <end position="50"/>
    </location>
</feature>
<evidence type="ECO:0000313" key="3">
    <source>
        <dbReference type="EMBL" id="WAH65579.1"/>
    </source>
</evidence>
<gene>
    <name evidence="3" type="ORF">OEG85_06380</name>
</gene>
<name>A0AA47ICI6_9XANT</name>
<sequence>MRSVRAAPFLIIATLCGTALCACAHPQAHSQQPPPKEHSTMTTHEADRVRNSALSAEEIGKRLLKLIEGLKSRDEISLDRIRAVMGIELKLEPGALGAGFPSGDLGGGWRYVLDYFPESPSSSKGVKLTFVNTGDRFADMTAVCSLDFAYYDQSLKSMGFVSSPTHGPIGQLEDLHYVKASTSEAGGDIVISIVPQNIVVGSATRMCVKSISTLG</sequence>
<evidence type="ECO:0000313" key="4">
    <source>
        <dbReference type="Proteomes" id="UP001164737"/>
    </source>
</evidence>
<dbReference type="EMBL" id="CP107241">
    <property type="protein sequence ID" value="WAH65579.1"/>
    <property type="molecule type" value="Genomic_DNA"/>
</dbReference>
<evidence type="ECO:0000256" key="1">
    <source>
        <dbReference type="SAM" id="MobiDB-lite"/>
    </source>
</evidence>